<proteinExistence type="predicted"/>
<dbReference type="OrthoDB" id="9768177at2"/>
<dbReference type="Proteomes" id="UP000467305">
    <property type="component" value="Unassembled WGS sequence"/>
</dbReference>
<organism evidence="3 4">
    <name type="scientific">Tenacibaculum aiptasiae</name>
    <dbReference type="NCBI Taxonomy" id="426481"/>
    <lineage>
        <taxon>Bacteria</taxon>
        <taxon>Pseudomonadati</taxon>
        <taxon>Bacteroidota</taxon>
        <taxon>Flavobacteriia</taxon>
        <taxon>Flavobacteriales</taxon>
        <taxon>Flavobacteriaceae</taxon>
        <taxon>Tenacibaculum</taxon>
    </lineage>
</organism>
<evidence type="ECO:0000259" key="2">
    <source>
        <dbReference type="PROSITE" id="PS50234"/>
    </source>
</evidence>
<dbReference type="EMBL" id="WAAU01000028">
    <property type="protein sequence ID" value="KAB1154691.1"/>
    <property type="molecule type" value="Genomic_DNA"/>
</dbReference>
<protein>
    <submittedName>
        <fullName evidence="3">VWA domain-containing protein</fullName>
    </submittedName>
</protein>
<evidence type="ECO:0000313" key="4">
    <source>
        <dbReference type="Proteomes" id="UP000467305"/>
    </source>
</evidence>
<feature type="signal peptide" evidence="1">
    <location>
        <begin position="1"/>
        <end position="19"/>
    </location>
</feature>
<dbReference type="PANTHER" id="PTHR10579">
    <property type="entry name" value="CALCIUM-ACTIVATED CHLORIDE CHANNEL REGULATOR"/>
    <property type="match status" value="1"/>
</dbReference>
<dbReference type="RefSeq" id="WP_150900773.1">
    <property type="nucleotide sequence ID" value="NZ_WAAU01000028.1"/>
</dbReference>
<name>A0A7J5AAU1_9FLAO</name>
<accession>A0A7J5AAU1</accession>
<sequence>MRIISLLLTILLCCFSSFAQQKEKQNQALLANTLNVHIDYLNFIAKKNGYGRKLLNYLTFNQRFNEKVTKSYKSSIEKSSKYQLKTPRFNKPAKMFSYDLKKKESLLEKVRSLQENIPITDRYKVITLFDSIKNNIENFAVIHKNIYDLTKDAPVIANNQKIINSVYLNLTKLDNAEELIRKLNYEFENLVHNVYRKHFPVTSNNNSWLLSAKEMEMAIDTARVYLKKIRAQEISSTKLVDTVGLSKLLNQLKSNRNKNLQGIHPYTYETVHSIHDDYDMFGSVLRKFIKGISCSSCLSNKKTKKRDISRLYNYAYYDLNSAVTYYNNFANSSSETKYMKVTPQFLLHKIIDFGWYDMEPQPNQPMPTIENLFIESYAFNHTVLLLDVSRSMNHYTKLPLIKNSIKQLSLHLRKNDRLSVVIYSNDAKAIMTNVSFTDSKSIALLEKLSSNGKTNAAKGLDLALEIGRSKFIANGNNRIILATDGDFALTPKSFDQVKQGAKENIVLSVFGFGKRVANEKQLKKLAEVGAGHYQKITIKNSLEAIIKELTAVKRKDL</sequence>
<feature type="domain" description="VWFA" evidence="2">
    <location>
        <begin position="381"/>
        <end position="549"/>
    </location>
</feature>
<dbReference type="PANTHER" id="PTHR10579:SF43">
    <property type="entry name" value="ZINC FINGER (C3HC4-TYPE RING FINGER) FAMILY PROTEIN"/>
    <property type="match status" value="1"/>
</dbReference>
<gene>
    <name evidence="3" type="ORF">F7018_14300</name>
</gene>
<dbReference type="Pfam" id="PF00092">
    <property type="entry name" value="VWA"/>
    <property type="match status" value="1"/>
</dbReference>
<dbReference type="SUPFAM" id="SSF53300">
    <property type="entry name" value="vWA-like"/>
    <property type="match status" value="1"/>
</dbReference>
<dbReference type="Gene3D" id="3.40.50.410">
    <property type="entry name" value="von Willebrand factor, type A domain"/>
    <property type="match status" value="1"/>
</dbReference>
<dbReference type="InterPro" id="IPR036465">
    <property type="entry name" value="vWFA_dom_sf"/>
</dbReference>
<dbReference type="AlphaFoldDB" id="A0A7J5AAU1"/>
<feature type="chain" id="PRO_5029456675" evidence="1">
    <location>
        <begin position="20"/>
        <end position="557"/>
    </location>
</feature>
<dbReference type="InterPro" id="IPR051266">
    <property type="entry name" value="CLCR"/>
</dbReference>
<dbReference type="SMART" id="SM00327">
    <property type="entry name" value="VWA"/>
    <property type="match status" value="1"/>
</dbReference>
<keyword evidence="4" id="KW-1185">Reference proteome</keyword>
<evidence type="ECO:0000313" key="3">
    <source>
        <dbReference type="EMBL" id="KAB1154691.1"/>
    </source>
</evidence>
<evidence type="ECO:0000256" key="1">
    <source>
        <dbReference type="SAM" id="SignalP"/>
    </source>
</evidence>
<reference evidence="3 4" key="1">
    <citation type="submission" date="2019-09" db="EMBL/GenBank/DDBJ databases">
        <authorList>
            <person name="Cao W.R."/>
        </authorList>
    </citation>
    <scope>NUCLEOTIDE SEQUENCE [LARGE SCALE GENOMIC DNA]</scope>
    <source>
        <strain evidence="4">a4</strain>
    </source>
</reference>
<dbReference type="PROSITE" id="PS50234">
    <property type="entry name" value="VWFA"/>
    <property type="match status" value="1"/>
</dbReference>
<comment type="caution">
    <text evidence="3">The sequence shown here is derived from an EMBL/GenBank/DDBJ whole genome shotgun (WGS) entry which is preliminary data.</text>
</comment>
<keyword evidence="1" id="KW-0732">Signal</keyword>
<dbReference type="InterPro" id="IPR002035">
    <property type="entry name" value="VWF_A"/>
</dbReference>